<evidence type="ECO:0000313" key="3">
    <source>
        <dbReference type="Proteomes" id="UP000230802"/>
    </source>
</evidence>
<dbReference type="PANTHER" id="PTHR42685:SF22">
    <property type="entry name" value="CONDITIONED MEDIUM FACTOR RECEPTOR 1"/>
    <property type="match status" value="1"/>
</dbReference>
<feature type="domain" description="FAD/NAD(P)-binding" evidence="1">
    <location>
        <begin position="3"/>
        <end position="154"/>
    </location>
</feature>
<dbReference type="GO" id="GO:0016491">
    <property type="term" value="F:oxidoreductase activity"/>
    <property type="evidence" value="ECO:0007669"/>
    <property type="project" value="InterPro"/>
</dbReference>
<dbReference type="Gene3D" id="3.50.50.60">
    <property type="entry name" value="FAD/NAD(P)-binding domain"/>
    <property type="match status" value="1"/>
</dbReference>
<dbReference type="InterPro" id="IPR036188">
    <property type="entry name" value="FAD/NAD-bd_sf"/>
</dbReference>
<name>A0A2H0C3M9_9BACT</name>
<reference evidence="2 3" key="1">
    <citation type="submission" date="2017-09" db="EMBL/GenBank/DDBJ databases">
        <title>Depth-based differentiation of microbial function through sediment-hosted aquifers and enrichment of novel symbionts in the deep terrestrial subsurface.</title>
        <authorList>
            <person name="Probst A.J."/>
            <person name="Ladd B."/>
            <person name="Jarett J.K."/>
            <person name="Geller-Mcgrath D.E."/>
            <person name="Sieber C.M."/>
            <person name="Emerson J.B."/>
            <person name="Anantharaman K."/>
            <person name="Thomas B.C."/>
            <person name="Malmstrom R."/>
            <person name="Stieglmeier M."/>
            <person name="Klingl A."/>
            <person name="Woyke T."/>
            <person name="Ryan C.M."/>
            <person name="Banfield J.F."/>
        </authorList>
    </citation>
    <scope>NUCLEOTIDE SEQUENCE [LARGE SCALE GENOMIC DNA]</scope>
    <source>
        <strain evidence="2">CG22_combo_CG10-13_8_21_14_all_33_16</strain>
    </source>
</reference>
<dbReference type="EMBL" id="PCTD01000087">
    <property type="protein sequence ID" value="PIP64514.1"/>
    <property type="molecule type" value="Genomic_DNA"/>
</dbReference>
<dbReference type="SUPFAM" id="SSF51905">
    <property type="entry name" value="FAD/NAD(P)-binding domain"/>
    <property type="match status" value="1"/>
</dbReference>
<dbReference type="PANTHER" id="PTHR42685">
    <property type="entry name" value="GERANYLGERANYL DIPHOSPHATE REDUCTASE"/>
    <property type="match status" value="1"/>
</dbReference>
<dbReference type="InterPro" id="IPR050407">
    <property type="entry name" value="Geranylgeranyl_reductase"/>
</dbReference>
<accession>A0A2H0C3M9</accession>
<dbReference type="PRINTS" id="PR00368">
    <property type="entry name" value="FADPNR"/>
</dbReference>
<evidence type="ECO:0000259" key="1">
    <source>
        <dbReference type="Pfam" id="PF07992"/>
    </source>
</evidence>
<organism evidence="2 3">
    <name type="scientific">Candidatus Roizmanbacteria bacterium CG22_combo_CG10-13_8_21_14_all_33_16</name>
    <dbReference type="NCBI Taxonomy" id="1974859"/>
    <lineage>
        <taxon>Bacteria</taxon>
        <taxon>Candidatus Roizmaniibacteriota</taxon>
    </lineage>
</organism>
<sequence length="382" mass="42938">MTKKVLIVGGGPAGSSAAIHLLKNKHKVILFEKGDRGRSKICGEGLTPESQHILSQFGLLKKVRKIAFKTNEMTVFDLSNKPIPINNTYYTVKRTILDQLLCDEIAQTNGEVIYNSTITSIKILPEKVIVEDHNKKQYEGDVVILATGAETQLAKSLGLVSCEYSAISMRGYAQNNISCKTLEFYFHKKLFPAYGWIFPLPGNILNIGVYTHKDMGPTRDLTKLMNIFYEVLAERYGKPLKLIDQPKGWVLNTGLITRNISSDRILLCGENIASVYNFSGEGIGPSMKSGLLAADTIVEANGNYTINKLSIYEQKIKVELGPVHDGYNKIMRLSKYKVLYFIFTMLLRYSKRVKKLTEDIIDEKISFQRALSLKYLASLLFD</sequence>
<dbReference type="Pfam" id="PF07992">
    <property type="entry name" value="Pyr_redox_2"/>
    <property type="match status" value="1"/>
</dbReference>
<dbReference type="PRINTS" id="PR00469">
    <property type="entry name" value="PNDRDTASEII"/>
</dbReference>
<gene>
    <name evidence="2" type="ORF">COW96_02105</name>
</gene>
<evidence type="ECO:0000313" key="2">
    <source>
        <dbReference type="EMBL" id="PIP64514.1"/>
    </source>
</evidence>
<proteinExistence type="predicted"/>
<dbReference type="Proteomes" id="UP000230802">
    <property type="component" value="Unassembled WGS sequence"/>
</dbReference>
<dbReference type="InterPro" id="IPR023753">
    <property type="entry name" value="FAD/NAD-binding_dom"/>
</dbReference>
<dbReference type="AlphaFoldDB" id="A0A2H0C3M9"/>
<comment type="caution">
    <text evidence="2">The sequence shown here is derived from an EMBL/GenBank/DDBJ whole genome shotgun (WGS) entry which is preliminary data.</text>
</comment>
<protein>
    <recommendedName>
        <fullName evidence="1">FAD/NAD(P)-binding domain-containing protein</fullName>
    </recommendedName>
</protein>